<evidence type="ECO:0000313" key="3">
    <source>
        <dbReference type="Proteomes" id="UP000254945"/>
    </source>
</evidence>
<dbReference type="InterPro" id="IPR013786">
    <property type="entry name" value="AcylCoA_DH/ox_N"/>
</dbReference>
<dbReference type="GO" id="GO:0016627">
    <property type="term" value="F:oxidoreductase activity, acting on the CH-CH group of donors"/>
    <property type="evidence" value="ECO:0007669"/>
    <property type="project" value="InterPro"/>
</dbReference>
<proteinExistence type="predicted"/>
<accession>A0A378T3L1</accession>
<protein>
    <submittedName>
        <fullName evidence="2">Acyl-CoA dehydrogenase</fullName>
    </submittedName>
</protein>
<dbReference type="Pfam" id="PF02771">
    <property type="entry name" value="Acyl-CoA_dh_N"/>
    <property type="match status" value="1"/>
</dbReference>
<dbReference type="InterPro" id="IPR037069">
    <property type="entry name" value="AcylCoA_DH/ox_N_sf"/>
</dbReference>
<organism evidence="2 3">
    <name type="scientific">Mycolicibacterium senegalense</name>
    <dbReference type="NCBI Taxonomy" id="1796"/>
    <lineage>
        <taxon>Bacteria</taxon>
        <taxon>Bacillati</taxon>
        <taxon>Actinomycetota</taxon>
        <taxon>Actinomycetes</taxon>
        <taxon>Mycobacteriales</taxon>
        <taxon>Mycobacteriaceae</taxon>
        <taxon>Mycolicibacterium</taxon>
    </lineage>
</organism>
<feature type="domain" description="Acyl-CoA dehydrogenase/oxidase N-terminal" evidence="1">
    <location>
        <begin position="8"/>
        <end position="85"/>
    </location>
</feature>
<reference evidence="2 3" key="1">
    <citation type="submission" date="2018-06" db="EMBL/GenBank/DDBJ databases">
        <authorList>
            <consortium name="Pathogen Informatics"/>
            <person name="Doyle S."/>
        </authorList>
    </citation>
    <scope>NUCLEOTIDE SEQUENCE [LARGE SCALE GENOMIC DNA]</scope>
    <source>
        <strain evidence="2 3">NCTC4524</strain>
    </source>
</reference>
<sequence length="96" mass="11092">MQLTFGHEIEGFRTELVAFLDEHLPPEASTVERISSSAYLPDWARQWQRTMFDHGWLQPGNAPEFGGRNAGIVEQYVYFQELGATTRRCDCSDLRR</sequence>
<dbReference type="Proteomes" id="UP000254945">
    <property type="component" value="Unassembled WGS sequence"/>
</dbReference>
<evidence type="ECO:0000259" key="1">
    <source>
        <dbReference type="Pfam" id="PF02771"/>
    </source>
</evidence>
<dbReference type="SUPFAM" id="SSF56645">
    <property type="entry name" value="Acyl-CoA dehydrogenase NM domain-like"/>
    <property type="match status" value="1"/>
</dbReference>
<dbReference type="Gene3D" id="1.10.540.10">
    <property type="entry name" value="Acyl-CoA dehydrogenase/oxidase, N-terminal domain"/>
    <property type="match status" value="1"/>
</dbReference>
<name>A0A378T3L1_9MYCO</name>
<evidence type="ECO:0000313" key="2">
    <source>
        <dbReference type="EMBL" id="STZ55408.1"/>
    </source>
</evidence>
<dbReference type="EMBL" id="UGQQ01000001">
    <property type="protein sequence ID" value="STZ55408.1"/>
    <property type="molecule type" value="Genomic_DNA"/>
</dbReference>
<dbReference type="GO" id="GO:0050660">
    <property type="term" value="F:flavin adenine dinucleotide binding"/>
    <property type="evidence" value="ECO:0007669"/>
    <property type="project" value="InterPro"/>
</dbReference>
<dbReference type="InterPro" id="IPR009100">
    <property type="entry name" value="AcylCoA_DH/oxidase_NM_dom_sf"/>
</dbReference>
<dbReference type="AlphaFoldDB" id="A0A378T3L1"/>
<gene>
    <name evidence="2" type="ORF">NCTC4524_03055</name>
</gene>